<name>A0A2T4CAF2_TRILO</name>
<sequence>MATRSDALLRNKGRQTPNIGQPKQNPRFAQFPKAPLKASSRNYLQETVCERILLPQEQPPFQNEPETKYHERKPGMVRFVRKPVIKAVPREKRNPAVPVSSSIPTADDKAKQRRVSRQIRTAQRPRASKKALKPQLSILTVEPGGQRPSKQWNIVRSMLPATTKVQAVRPAAVRFPISREPSPEEHSAHVCYLCRAPGSHGGEELCITCKTECAGGLYDEEDEEEVKEAKSGIQLSSPSYSSSIYSASSSVYSGDITPINDDAMMVSPVSVGDIRDSMSLVSPCSTVGRVCLSETGLQAIYPSLYDERDAGTGSPDLYDPDWAEYYFNNEYFADAKGGWSDSLS</sequence>
<feature type="compositionally biased region" description="Polar residues" evidence="1">
    <location>
        <begin position="14"/>
        <end position="24"/>
    </location>
</feature>
<dbReference type="Proteomes" id="UP000240760">
    <property type="component" value="Unassembled WGS sequence"/>
</dbReference>
<proteinExistence type="predicted"/>
<feature type="region of interest" description="Disordered" evidence="1">
    <location>
        <begin position="90"/>
        <end position="130"/>
    </location>
</feature>
<dbReference type="OrthoDB" id="10493082at2759"/>
<evidence type="ECO:0000313" key="3">
    <source>
        <dbReference type="Proteomes" id="UP000240760"/>
    </source>
</evidence>
<feature type="region of interest" description="Disordered" evidence="1">
    <location>
        <begin position="1"/>
        <end position="29"/>
    </location>
</feature>
<dbReference type="AlphaFoldDB" id="A0A2T4CAF2"/>
<evidence type="ECO:0000313" key="2">
    <source>
        <dbReference type="EMBL" id="PTB78524.1"/>
    </source>
</evidence>
<keyword evidence="3" id="KW-1185">Reference proteome</keyword>
<protein>
    <submittedName>
        <fullName evidence="2">Uncharacterized protein</fullName>
    </submittedName>
</protein>
<evidence type="ECO:0000256" key="1">
    <source>
        <dbReference type="SAM" id="MobiDB-lite"/>
    </source>
</evidence>
<dbReference type="EMBL" id="KZ679129">
    <property type="protein sequence ID" value="PTB78524.1"/>
    <property type="molecule type" value="Genomic_DNA"/>
</dbReference>
<organism evidence="2 3">
    <name type="scientific">Trichoderma longibrachiatum ATCC 18648</name>
    <dbReference type="NCBI Taxonomy" id="983965"/>
    <lineage>
        <taxon>Eukaryota</taxon>
        <taxon>Fungi</taxon>
        <taxon>Dikarya</taxon>
        <taxon>Ascomycota</taxon>
        <taxon>Pezizomycotina</taxon>
        <taxon>Sordariomycetes</taxon>
        <taxon>Hypocreomycetidae</taxon>
        <taxon>Hypocreales</taxon>
        <taxon>Hypocreaceae</taxon>
        <taxon>Trichoderma</taxon>
    </lineage>
</organism>
<accession>A0A2T4CAF2</accession>
<reference evidence="2 3" key="1">
    <citation type="submission" date="2016-07" db="EMBL/GenBank/DDBJ databases">
        <title>Multiple horizontal gene transfer events from other fungi enriched the ability of initially mycotrophic Trichoderma (Ascomycota) to feed on dead plant biomass.</title>
        <authorList>
            <consortium name="DOE Joint Genome Institute"/>
            <person name="Aerts A."/>
            <person name="Atanasova L."/>
            <person name="Chenthamara K."/>
            <person name="Zhang J."/>
            <person name="Grujic M."/>
            <person name="Henrissat B."/>
            <person name="Kuo A."/>
            <person name="Salamov A."/>
            <person name="Lipzen A."/>
            <person name="Labutti K."/>
            <person name="Barry K."/>
            <person name="Miao Y."/>
            <person name="Rahimi M.J."/>
            <person name="Shen Q."/>
            <person name="Grigoriev I.V."/>
            <person name="Kubicek C.P."/>
            <person name="Druzhinina I.S."/>
        </authorList>
    </citation>
    <scope>NUCLEOTIDE SEQUENCE [LARGE SCALE GENOMIC DNA]</scope>
    <source>
        <strain evidence="2 3">ATCC 18648</strain>
    </source>
</reference>
<gene>
    <name evidence="2" type="ORF">M440DRAFT_1328527</name>
</gene>